<dbReference type="EMBL" id="PXYW01000042">
    <property type="protein sequence ID" value="PSR32402.1"/>
    <property type="molecule type" value="Genomic_DNA"/>
</dbReference>
<protein>
    <submittedName>
        <fullName evidence="1">Uncharacterized protein</fullName>
    </submittedName>
</protein>
<sequence length="306" mass="33911">MAEIPEHDTIFHDAKTLDIPLKGLPLASELTDHTQSLSFLADYQIHGYRDLTDNAICVVLWGYYTVNSGIVHNTADYKALFLYAVDHAMTPYRTCQSPFSPADNRGIDLAVTAPNSVNNTTQSAFTTSVTHTVTFGIDGSVGFMMGDPMGNLSENYSDTTSRGASKTVVQELTDWSIKETSAPANAQTRASWIHHQTFPYDPLTLGNFESWWPMAYTDPDHSPNPLKDLPDLSTATMKFAANASWRFAADLIKQLDQPTLHFMMERGFSLACITNNAHSDNGHNRLATLHVGDTQCYEFDIHSLLP</sequence>
<comment type="caution">
    <text evidence="1">The sequence shown here is derived from an EMBL/GenBank/DDBJ whole genome shotgun (WGS) entry which is preliminary data.</text>
</comment>
<accession>A0A2T2XD82</accession>
<evidence type="ECO:0000313" key="2">
    <source>
        <dbReference type="Proteomes" id="UP000242972"/>
    </source>
</evidence>
<proteinExistence type="predicted"/>
<name>A0A2T2XD82_9FIRM</name>
<gene>
    <name evidence="1" type="ORF">C7B46_14455</name>
</gene>
<dbReference type="AlphaFoldDB" id="A0A2T2XD82"/>
<organism evidence="1 2">
    <name type="scientific">Sulfobacillus benefaciens</name>
    <dbReference type="NCBI Taxonomy" id="453960"/>
    <lineage>
        <taxon>Bacteria</taxon>
        <taxon>Bacillati</taxon>
        <taxon>Bacillota</taxon>
        <taxon>Clostridia</taxon>
        <taxon>Eubacteriales</taxon>
        <taxon>Clostridiales Family XVII. Incertae Sedis</taxon>
        <taxon>Sulfobacillus</taxon>
    </lineage>
</organism>
<reference evidence="1 2" key="1">
    <citation type="journal article" date="2014" name="BMC Genomics">
        <title>Comparison of environmental and isolate Sulfobacillus genomes reveals diverse carbon, sulfur, nitrogen, and hydrogen metabolisms.</title>
        <authorList>
            <person name="Justice N.B."/>
            <person name="Norman A."/>
            <person name="Brown C.T."/>
            <person name="Singh A."/>
            <person name="Thomas B.C."/>
            <person name="Banfield J.F."/>
        </authorList>
    </citation>
    <scope>NUCLEOTIDE SEQUENCE [LARGE SCALE GENOMIC DNA]</scope>
    <source>
        <strain evidence="1">AMDSBA4</strain>
    </source>
</reference>
<dbReference type="Proteomes" id="UP000242972">
    <property type="component" value="Unassembled WGS sequence"/>
</dbReference>
<evidence type="ECO:0000313" key="1">
    <source>
        <dbReference type="EMBL" id="PSR32402.1"/>
    </source>
</evidence>